<evidence type="ECO:0000313" key="3">
    <source>
        <dbReference type="Proteomes" id="UP001153954"/>
    </source>
</evidence>
<feature type="domain" description="Tc1-like transposase DDE" evidence="1">
    <location>
        <begin position="20"/>
        <end position="144"/>
    </location>
</feature>
<accession>A0AAU9US14</accession>
<sequence>MGFIPNAQLIFRSQSKSGDYHDDMNKNNFNKWLEEKLLPNLPPRSLIVMDNASYHTIAVNKAPTMSSTKDQMQNWIQSKGLTYLPTMVKAQLYEIVKEHKEPIKYEADLMLEKHGHKVVRLPPYHWDHNPIELIWSVLKRRIAVKNVGQEAKNIVKITEEAFSSITAEEWKKECKHVKKIEDKYYHEGISVDREIDNFIIELGGDDSDTADDTDESHVSDLDPLDDHTYSKRINF</sequence>
<dbReference type="Proteomes" id="UP001153954">
    <property type="component" value="Unassembled WGS sequence"/>
</dbReference>
<gene>
    <name evidence="2" type="ORF">EEDITHA_LOCUS15689</name>
</gene>
<name>A0AAU9US14_EUPED</name>
<evidence type="ECO:0000313" key="2">
    <source>
        <dbReference type="EMBL" id="CAH2100877.1"/>
    </source>
</evidence>
<proteinExistence type="predicted"/>
<evidence type="ECO:0000259" key="1">
    <source>
        <dbReference type="Pfam" id="PF13358"/>
    </source>
</evidence>
<reference evidence="2" key="1">
    <citation type="submission" date="2022-03" db="EMBL/GenBank/DDBJ databases">
        <authorList>
            <person name="Tunstrom K."/>
        </authorList>
    </citation>
    <scope>NUCLEOTIDE SEQUENCE</scope>
</reference>
<dbReference type="InterPro" id="IPR036397">
    <property type="entry name" value="RNaseH_sf"/>
</dbReference>
<comment type="caution">
    <text evidence="2">The sequence shown here is derived from an EMBL/GenBank/DDBJ whole genome shotgun (WGS) entry which is preliminary data.</text>
</comment>
<dbReference type="GO" id="GO:0003676">
    <property type="term" value="F:nucleic acid binding"/>
    <property type="evidence" value="ECO:0007669"/>
    <property type="project" value="InterPro"/>
</dbReference>
<dbReference type="Gene3D" id="3.30.420.10">
    <property type="entry name" value="Ribonuclease H-like superfamily/Ribonuclease H"/>
    <property type="match status" value="1"/>
</dbReference>
<dbReference type="AlphaFoldDB" id="A0AAU9US14"/>
<protein>
    <recommendedName>
        <fullName evidence="1">Tc1-like transposase DDE domain-containing protein</fullName>
    </recommendedName>
</protein>
<keyword evidence="3" id="KW-1185">Reference proteome</keyword>
<dbReference type="PANTHER" id="PTHR33939">
    <property type="entry name" value="PROTEIN CBG22215"/>
    <property type="match status" value="1"/>
</dbReference>
<dbReference type="PANTHER" id="PTHR33939:SF1">
    <property type="entry name" value="DUF4371 DOMAIN-CONTAINING PROTEIN"/>
    <property type="match status" value="1"/>
</dbReference>
<dbReference type="InterPro" id="IPR038717">
    <property type="entry name" value="Tc1-like_DDE_dom"/>
</dbReference>
<dbReference type="EMBL" id="CAKOGL010000023">
    <property type="protein sequence ID" value="CAH2100877.1"/>
    <property type="molecule type" value="Genomic_DNA"/>
</dbReference>
<dbReference type="Pfam" id="PF13358">
    <property type="entry name" value="DDE_3"/>
    <property type="match status" value="1"/>
</dbReference>
<organism evidence="2 3">
    <name type="scientific">Euphydryas editha</name>
    <name type="common">Edith's checkerspot</name>
    <dbReference type="NCBI Taxonomy" id="104508"/>
    <lineage>
        <taxon>Eukaryota</taxon>
        <taxon>Metazoa</taxon>
        <taxon>Ecdysozoa</taxon>
        <taxon>Arthropoda</taxon>
        <taxon>Hexapoda</taxon>
        <taxon>Insecta</taxon>
        <taxon>Pterygota</taxon>
        <taxon>Neoptera</taxon>
        <taxon>Endopterygota</taxon>
        <taxon>Lepidoptera</taxon>
        <taxon>Glossata</taxon>
        <taxon>Ditrysia</taxon>
        <taxon>Papilionoidea</taxon>
        <taxon>Nymphalidae</taxon>
        <taxon>Nymphalinae</taxon>
        <taxon>Euphydryas</taxon>
    </lineage>
</organism>